<dbReference type="InterPro" id="IPR052022">
    <property type="entry name" value="26kDa_periplasmic_antigen"/>
</dbReference>
<keyword evidence="2" id="KW-1185">Reference proteome</keyword>
<protein>
    <submittedName>
        <fullName evidence="1">Oxidative stress defense protein</fullName>
    </submittedName>
</protein>
<dbReference type="PANTHER" id="PTHR34387">
    <property type="entry name" value="SLR1258 PROTEIN"/>
    <property type="match status" value="1"/>
</dbReference>
<proteinExistence type="predicted"/>
<dbReference type="InterPro" id="IPR007497">
    <property type="entry name" value="SIMPL/DUF541"/>
</dbReference>
<reference evidence="1" key="1">
    <citation type="journal article" date="2014" name="Int. J. Syst. Evol. Microbiol.">
        <title>Complete genome sequence of Corynebacterium casei LMG S-19264T (=DSM 44701T), isolated from a smear-ripened cheese.</title>
        <authorList>
            <consortium name="US DOE Joint Genome Institute (JGI-PGF)"/>
            <person name="Walter F."/>
            <person name="Albersmeier A."/>
            <person name="Kalinowski J."/>
            <person name="Ruckert C."/>
        </authorList>
    </citation>
    <scope>NUCLEOTIDE SEQUENCE</scope>
    <source>
        <strain evidence="1">JCM 30804</strain>
    </source>
</reference>
<gene>
    <name evidence="1" type="ORF">GCM10009332_12360</name>
</gene>
<dbReference type="GO" id="GO:0006974">
    <property type="term" value="P:DNA damage response"/>
    <property type="evidence" value="ECO:0007669"/>
    <property type="project" value="TreeGrafter"/>
</dbReference>
<evidence type="ECO:0000313" key="2">
    <source>
        <dbReference type="Proteomes" id="UP000613743"/>
    </source>
</evidence>
<dbReference type="Pfam" id="PF04402">
    <property type="entry name" value="SIMPL"/>
    <property type="match status" value="1"/>
</dbReference>
<dbReference type="Gene3D" id="3.30.110.170">
    <property type="entry name" value="Protein of unknown function (DUF541), domain 1"/>
    <property type="match status" value="1"/>
</dbReference>
<name>A0A917JP92_9GAMM</name>
<dbReference type="EMBL" id="BMPZ01000002">
    <property type="protein sequence ID" value="GGI76553.1"/>
    <property type="molecule type" value="Genomic_DNA"/>
</dbReference>
<evidence type="ECO:0000313" key="1">
    <source>
        <dbReference type="EMBL" id="GGI76553.1"/>
    </source>
</evidence>
<sequence length="246" mass="27040">MGWQNRTTQCLNTFIILCCTTYAQLSAANGLPDHRYISVTGSAEVTAKPDIAVVQLHLESTQPTSLAAKNNVDQRVNQFLKGLKAFKVDKQNVSASSINTQPNYQYGSKNKREITGYSARRDVTVSLEDISLLNALMDFALEVKVNQIRHIELKSSKAESLKADAIQLAVKNARNQGQILAQSFGAKLGPIYSISQHTQHSQYRFGANRAVEMMADAKAANAPGQYLQENIKFSASVNAVFDLTID</sequence>
<dbReference type="AlphaFoldDB" id="A0A917JP92"/>
<dbReference type="RefSeq" id="WP_188918901.1">
    <property type="nucleotide sequence ID" value="NZ_BMPZ01000002.1"/>
</dbReference>
<accession>A0A917JP92</accession>
<dbReference type="PANTHER" id="PTHR34387:SF1">
    <property type="entry name" value="PERIPLASMIC IMMUNOGENIC PROTEIN"/>
    <property type="match status" value="1"/>
</dbReference>
<comment type="caution">
    <text evidence="1">The sequence shown here is derived from an EMBL/GenBank/DDBJ whole genome shotgun (WGS) entry which is preliminary data.</text>
</comment>
<organism evidence="1 2">
    <name type="scientific">Shewanella gelidii</name>
    <dbReference type="NCBI Taxonomy" id="1642821"/>
    <lineage>
        <taxon>Bacteria</taxon>
        <taxon>Pseudomonadati</taxon>
        <taxon>Pseudomonadota</taxon>
        <taxon>Gammaproteobacteria</taxon>
        <taxon>Alteromonadales</taxon>
        <taxon>Shewanellaceae</taxon>
        <taxon>Shewanella</taxon>
    </lineage>
</organism>
<reference evidence="1" key="2">
    <citation type="submission" date="2020-09" db="EMBL/GenBank/DDBJ databases">
        <authorList>
            <person name="Sun Q."/>
            <person name="Ohkuma M."/>
        </authorList>
    </citation>
    <scope>NUCLEOTIDE SEQUENCE</scope>
    <source>
        <strain evidence="1">JCM 30804</strain>
    </source>
</reference>
<dbReference type="Gene3D" id="3.30.70.2970">
    <property type="entry name" value="Protein of unknown function (DUF541), domain 2"/>
    <property type="match status" value="1"/>
</dbReference>
<dbReference type="Proteomes" id="UP000613743">
    <property type="component" value="Unassembled WGS sequence"/>
</dbReference>